<accession>A0A2Z2NNE7</accession>
<evidence type="ECO:0000256" key="9">
    <source>
        <dbReference type="RuleBase" id="RU369079"/>
    </source>
</evidence>
<feature type="transmembrane region" description="Helical" evidence="9">
    <location>
        <begin position="30"/>
        <end position="47"/>
    </location>
</feature>
<name>A0A2Z2NNE7_9GAMM</name>
<keyword evidence="2 9" id="KW-0813">Transport</keyword>
<evidence type="ECO:0000256" key="1">
    <source>
        <dbReference type="ARBA" id="ARBA00004429"/>
    </source>
</evidence>
<dbReference type="KEGG" id="gai:IMCC3135_01155"/>
<feature type="transmembrane region" description="Helical" evidence="9">
    <location>
        <begin position="114"/>
        <end position="139"/>
    </location>
</feature>
<evidence type="ECO:0000313" key="11">
    <source>
        <dbReference type="EMBL" id="ASJ70350.1"/>
    </source>
</evidence>
<protein>
    <recommendedName>
        <fullName evidence="9">TRAP transporter small permease protein</fullName>
    </recommendedName>
</protein>
<dbReference type="Proteomes" id="UP000250079">
    <property type="component" value="Chromosome"/>
</dbReference>
<comment type="subcellular location">
    <subcellularLocation>
        <location evidence="1 9">Cell inner membrane</location>
        <topology evidence="1 9">Multi-pass membrane protein</topology>
    </subcellularLocation>
</comment>
<evidence type="ECO:0000313" key="12">
    <source>
        <dbReference type="Proteomes" id="UP000250079"/>
    </source>
</evidence>
<proteinExistence type="inferred from homology"/>
<evidence type="ECO:0000256" key="2">
    <source>
        <dbReference type="ARBA" id="ARBA00022448"/>
    </source>
</evidence>
<keyword evidence="3" id="KW-1003">Cell membrane</keyword>
<dbReference type="InterPro" id="IPR007387">
    <property type="entry name" value="TRAP_DctQ"/>
</dbReference>
<organism evidence="11 12">
    <name type="scientific">Granulosicoccus antarcticus IMCC3135</name>
    <dbReference type="NCBI Taxonomy" id="1192854"/>
    <lineage>
        <taxon>Bacteria</taxon>
        <taxon>Pseudomonadati</taxon>
        <taxon>Pseudomonadota</taxon>
        <taxon>Gammaproteobacteria</taxon>
        <taxon>Chromatiales</taxon>
        <taxon>Granulosicoccaceae</taxon>
        <taxon>Granulosicoccus</taxon>
    </lineage>
</organism>
<reference evidence="11 12" key="1">
    <citation type="submission" date="2016-12" db="EMBL/GenBank/DDBJ databases">
        <authorList>
            <person name="Song W.-J."/>
            <person name="Kurnit D.M."/>
        </authorList>
    </citation>
    <scope>NUCLEOTIDE SEQUENCE [LARGE SCALE GENOMIC DNA]</scope>
    <source>
        <strain evidence="11 12">IMCC3135</strain>
    </source>
</reference>
<keyword evidence="7 9" id="KW-0472">Membrane</keyword>
<evidence type="ECO:0000256" key="5">
    <source>
        <dbReference type="ARBA" id="ARBA00022692"/>
    </source>
</evidence>
<sequence>MILIAVLLTCQMIWVRKINNASTVWQTETVIYLMIAATLIGLPYVQRARGHVSVDLLPLLLPAKAAKALSMVTLVAAIGVMGIMFFYGLELWLVTWEKGWRSETVWGPRLWIPYLAMPVGFGLFILQLIADLVAVATGLDTLHTDERKH</sequence>
<evidence type="ECO:0000256" key="6">
    <source>
        <dbReference type="ARBA" id="ARBA00022989"/>
    </source>
</evidence>
<comment type="similarity">
    <text evidence="8 9">Belongs to the TRAP transporter small permease family.</text>
</comment>
<keyword evidence="4 9" id="KW-0997">Cell inner membrane</keyword>
<dbReference type="PANTHER" id="PTHR35011:SF10">
    <property type="entry name" value="TRAP TRANSPORTER SMALL PERMEASE PROTEIN"/>
    <property type="match status" value="1"/>
</dbReference>
<comment type="subunit">
    <text evidence="9">The complex comprises the extracytoplasmic solute receptor protein and the two transmembrane proteins.</text>
</comment>
<gene>
    <name evidence="11" type="ORF">IMCC3135_01155</name>
</gene>
<evidence type="ECO:0000256" key="8">
    <source>
        <dbReference type="ARBA" id="ARBA00038436"/>
    </source>
</evidence>
<keyword evidence="12" id="KW-1185">Reference proteome</keyword>
<feature type="transmembrane region" description="Helical" evidence="9">
    <location>
        <begin position="68"/>
        <end position="94"/>
    </location>
</feature>
<dbReference type="GO" id="GO:0022857">
    <property type="term" value="F:transmembrane transporter activity"/>
    <property type="evidence" value="ECO:0007669"/>
    <property type="project" value="UniProtKB-UniRule"/>
</dbReference>
<dbReference type="Pfam" id="PF04290">
    <property type="entry name" value="DctQ"/>
    <property type="match status" value="1"/>
</dbReference>
<comment type="caution">
    <text evidence="9">Lacks conserved residue(s) required for the propagation of feature annotation.</text>
</comment>
<keyword evidence="6 9" id="KW-1133">Transmembrane helix</keyword>
<dbReference type="GO" id="GO:0005886">
    <property type="term" value="C:plasma membrane"/>
    <property type="evidence" value="ECO:0007669"/>
    <property type="project" value="UniProtKB-SubCell"/>
</dbReference>
<evidence type="ECO:0000259" key="10">
    <source>
        <dbReference type="Pfam" id="PF04290"/>
    </source>
</evidence>
<evidence type="ECO:0000256" key="4">
    <source>
        <dbReference type="ARBA" id="ARBA00022519"/>
    </source>
</evidence>
<dbReference type="AlphaFoldDB" id="A0A2Z2NNE7"/>
<dbReference type="GO" id="GO:0015740">
    <property type="term" value="P:C4-dicarboxylate transport"/>
    <property type="evidence" value="ECO:0007669"/>
    <property type="project" value="TreeGrafter"/>
</dbReference>
<comment type="function">
    <text evidence="9">Part of the tripartite ATP-independent periplasmic (TRAP) transport system.</text>
</comment>
<evidence type="ECO:0000256" key="3">
    <source>
        <dbReference type="ARBA" id="ARBA00022475"/>
    </source>
</evidence>
<dbReference type="EMBL" id="CP018632">
    <property type="protein sequence ID" value="ASJ70350.1"/>
    <property type="molecule type" value="Genomic_DNA"/>
</dbReference>
<dbReference type="InterPro" id="IPR055348">
    <property type="entry name" value="DctQ"/>
</dbReference>
<evidence type="ECO:0000256" key="7">
    <source>
        <dbReference type="ARBA" id="ARBA00023136"/>
    </source>
</evidence>
<feature type="domain" description="Tripartite ATP-independent periplasmic transporters DctQ component" evidence="10">
    <location>
        <begin position="6"/>
        <end position="136"/>
    </location>
</feature>
<dbReference type="PANTHER" id="PTHR35011">
    <property type="entry name" value="2,3-DIKETO-L-GULONATE TRAP TRANSPORTER SMALL PERMEASE PROTEIN YIAM"/>
    <property type="match status" value="1"/>
</dbReference>
<keyword evidence="5 9" id="KW-0812">Transmembrane</keyword>